<dbReference type="InterPro" id="IPR036390">
    <property type="entry name" value="WH_DNA-bd_sf"/>
</dbReference>
<dbReference type="RefSeq" id="WP_209813069.1">
    <property type="nucleotide sequence ID" value="NZ_JAGGKT010000043.1"/>
</dbReference>
<protein>
    <submittedName>
        <fullName evidence="3">Fic family protein</fullName>
    </submittedName>
</protein>
<dbReference type="Pfam" id="PF13784">
    <property type="entry name" value="Fic_N"/>
    <property type="match status" value="1"/>
</dbReference>
<gene>
    <name evidence="3" type="ORF">J2Z37_005155</name>
</gene>
<dbReference type="Proteomes" id="UP001519343">
    <property type="component" value="Unassembled WGS sequence"/>
</dbReference>
<dbReference type="InterPro" id="IPR003812">
    <property type="entry name" value="Fido"/>
</dbReference>
<feature type="domain" description="Fido" evidence="2">
    <location>
        <begin position="112"/>
        <end position="265"/>
    </location>
</feature>
<organism evidence="3 4">
    <name type="scientific">Ammoniphilus resinae</name>
    <dbReference type="NCBI Taxonomy" id="861532"/>
    <lineage>
        <taxon>Bacteria</taxon>
        <taxon>Bacillati</taxon>
        <taxon>Bacillota</taxon>
        <taxon>Bacilli</taxon>
        <taxon>Bacillales</taxon>
        <taxon>Paenibacillaceae</taxon>
        <taxon>Aneurinibacillus group</taxon>
        <taxon>Ammoniphilus</taxon>
    </lineage>
</organism>
<evidence type="ECO:0000256" key="1">
    <source>
        <dbReference type="ARBA" id="ARBA00023125"/>
    </source>
</evidence>
<dbReference type="InterPro" id="IPR011991">
    <property type="entry name" value="ArsR-like_HTH"/>
</dbReference>
<dbReference type="PIRSF" id="PIRSF038925">
    <property type="entry name" value="AMP-prot_trans"/>
    <property type="match status" value="1"/>
</dbReference>
<sequence length="364" mass="42673">MKLKPFVPLMLPLSDEIVNQISLIRKLIDANKSIVEYQTLLNNSKLEPQYLLRPVMLKEAVQSTKIEGTQVTLDEVMEVEAQSRKVNKDTQEAINYYRALNEGLELLRNLPISSRLFKIMHSTLLGGKVRGANRTPGEFRRIQNFLGPEGCTIETATYIPPEPQLLDQYLSNLDQYINDPTDNYDELIRIAIIHAQFETIHPFLDGNGRIGRILIPLYLYNKEVINYPNFFISDVLERDKHKYYRFLNDTRYKQNWNQWIGFFLDCIHIQAKRNVELIRDINDLYEEDMEKSAKIINSSNILKVMNVMFQRPIFTSKSLAAETGISEPTIRRYLNRLEEEKIIFSDGKIRSKTYYYYSLLDKLR</sequence>
<dbReference type="PROSITE" id="PS51459">
    <property type="entry name" value="FIDO"/>
    <property type="match status" value="1"/>
</dbReference>
<evidence type="ECO:0000313" key="4">
    <source>
        <dbReference type="Proteomes" id="UP001519343"/>
    </source>
</evidence>
<dbReference type="SUPFAM" id="SSF46785">
    <property type="entry name" value="Winged helix' DNA-binding domain"/>
    <property type="match status" value="1"/>
</dbReference>
<dbReference type="CDD" id="cd00090">
    <property type="entry name" value="HTH_ARSR"/>
    <property type="match status" value="1"/>
</dbReference>
<evidence type="ECO:0000313" key="3">
    <source>
        <dbReference type="EMBL" id="MBP1935110.1"/>
    </source>
</evidence>
<dbReference type="PANTHER" id="PTHR13504">
    <property type="entry name" value="FIDO DOMAIN-CONTAINING PROTEIN DDB_G0283145"/>
    <property type="match status" value="1"/>
</dbReference>
<keyword evidence="1" id="KW-0238">DNA-binding</keyword>
<dbReference type="InterPro" id="IPR026287">
    <property type="entry name" value="SoFic-like"/>
</dbReference>
<keyword evidence="4" id="KW-1185">Reference proteome</keyword>
<comment type="caution">
    <text evidence="3">The sequence shown here is derived from an EMBL/GenBank/DDBJ whole genome shotgun (WGS) entry which is preliminary data.</text>
</comment>
<name>A0ABS4GZ01_9BACL</name>
<proteinExistence type="predicted"/>
<dbReference type="InterPro" id="IPR025758">
    <property type="entry name" value="Fic/DOC_N"/>
</dbReference>
<dbReference type="InterPro" id="IPR036388">
    <property type="entry name" value="WH-like_DNA-bd_sf"/>
</dbReference>
<evidence type="ECO:0000259" key="2">
    <source>
        <dbReference type="PROSITE" id="PS51459"/>
    </source>
</evidence>
<accession>A0ABS4GZ01</accession>
<reference evidence="3 4" key="1">
    <citation type="submission" date="2021-03" db="EMBL/GenBank/DDBJ databases">
        <title>Genomic Encyclopedia of Type Strains, Phase IV (KMG-IV): sequencing the most valuable type-strain genomes for metagenomic binning, comparative biology and taxonomic classification.</title>
        <authorList>
            <person name="Goeker M."/>
        </authorList>
    </citation>
    <scope>NUCLEOTIDE SEQUENCE [LARGE SCALE GENOMIC DNA]</scope>
    <source>
        <strain evidence="3 4">DSM 24738</strain>
    </source>
</reference>
<dbReference type="Gene3D" id="1.10.3290.10">
    <property type="entry name" value="Fido-like domain"/>
    <property type="match status" value="1"/>
</dbReference>
<dbReference type="PANTHER" id="PTHR13504:SF38">
    <property type="entry name" value="FIDO DOMAIN-CONTAINING PROTEIN"/>
    <property type="match status" value="1"/>
</dbReference>
<dbReference type="InterPro" id="IPR040198">
    <property type="entry name" value="Fido_containing"/>
</dbReference>
<dbReference type="EMBL" id="JAGGKT010000043">
    <property type="protein sequence ID" value="MBP1935110.1"/>
    <property type="molecule type" value="Genomic_DNA"/>
</dbReference>
<dbReference type="InterPro" id="IPR036597">
    <property type="entry name" value="Fido-like_dom_sf"/>
</dbReference>
<dbReference type="Gene3D" id="1.10.10.10">
    <property type="entry name" value="Winged helix-like DNA-binding domain superfamily/Winged helix DNA-binding domain"/>
    <property type="match status" value="1"/>
</dbReference>
<dbReference type="Pfam" id="PF13412">
    <property type="entry name" value="HTH_24"/>
    <property type="match status" value="1"/>
</dbReference>
<dbReference type="Pfam" id="PF02661">
    <property type="entry name" value="Fic"/>
    <property type="match status" value="1"/>
</dbReference>
<dbReference type="SUPFAM" id="SSF140931">
    <property type="entry name" value="Fic-like"/>
    <property type="match status" value="1"/>
</dbReference>